<dbReference type="PANTHER" id="PTHR30535">
    <property type="entry name" value="VITAMIN B12-BINDING PROTEIN"/>
    <property type="match status" value="1"/>
</dbReference>
<evidence type="ECO:0000256" key="1">
    <source>
        <dbReference type="SAM" id="SignalP"/>
    </source>
</evidence>
<sequence>MLHRRSILALPLATAPLARPALAQAGWPRSVTDMVGRGVTLTRPPRRVVAAESAVLLNLSLIHPDPVPLLVGMGGDLRRIDPGAMAALAARFPGLDAVPELTRQVGEDLPLERLIALAPHLVLMAAWQHRRPGTAEALRTLERAGIPVVFIDFFINPLSRALPSLRLLAEVLDRREAAAAYAAFYTARLEAVRRAVAGRPGPAVLLQAFPGRWPCCWVAGDQGGGELVAALGGRNAAEGQLPGPSGGNLSVEQVLVTEPEVYIGTGMAQPPEGSAALRLGWGVAPEVARRSLAEALRAPELAHLPAVRHGRAFGLWNYLGGTALNVVALEAMAGWLYPGLAATLDPAATLAEINARFAAVPWQGTFWTAA</sequence>
<name>A0A2U1V336_9PROT</name>
<dbReference type="EMBL" id="PDOA01000008">
    <property type="protein sequence ID" value="PWC28306.1"/>
    <property type="molecule type" value="Genomic_DNA"/>
</dbReference>
<dbReference type="InterPro" id="IPR002491">
    <property type="entry name" value="ABC_transptr_periplasmic_BD"/>
</dbReference>
<proteinExistence type="predicted"/>
<dbReference type="PANTHER" id="PTHR30535:SF34">
    <property type="entry name" value="MOLYBDATE-BINDING PROTEIN MOLA"/>
    <property type="match status" value="1"/>
</dbReference>
<evidence type="ECO:0000313" key="4">
    <source>
        <dbReference type="Proteomes" id="UP000245048"/>
    </source>
</evidence>
<dbReference type="SUPFAM" id="SSF53807">
    <property type="entry name" value="Helical backbone' metal receptor"/>
    <property type="match status" value="1"/>
</dbReference>
<dbReference type="AlphaFoldDB" id="A0A2U1V336"/>
<dbReference type="Proteomes" id="UP000245048">
    <property type="component" value="Unassembled WGS sequence"/>
</dbReference>
<evidence type="ECO:0000313" key="3">
    <source>
        <dbReference type="EMBL" id="PWC28306.1"/>
    </source>
</evidence>
<organism evidence="3 4">
    <name type="scientific">Teichococcus aestuarii</name>
    <dbReference type="NCBI Taxonomy" id="568898"/>
    <lineage>
        <taxon>Bacteria</taxon>
        <taxon>Pseudomonadati</taxon>
        <taxon>Pseudomonadota</taxon>
        <taxon>Alphaproteobacteria</taxon>
        <taxon>Acetobacterales</taxon>
        <taxon>Roseomonadaceae</taxon>
        <taxon>Roseomonas</taxon>
    </lineage>
</organism>
<feature type="chain" id="PRO_5015786380" evidence="1">
    <location>
        <begin position="24"/>
        <end position="370"/>
    </location>
</feature>
<dbReference type="InterPro" id="IPR050902">
    <property type="entry name" value="ABC_Transporter_SBP"/>
</dbReference>
<gene>
    <name evidence="3" type="ORF">CR165_13530</name>
</gene>
<dbReference type="Pfam" id="PF01497">
    <property type="entry name" value="Peripla_BP_2"/>
    <property type="match status" value="1"/>
</dbReference>
<feature type="domain" description="Fe/B12 periplasmic-binding" evidence="2">
    <location>
        <begin position="47"/>
        <end position="344"/>
    </location>
</feature>
<reference evidence="4" key="1">
    <citation type="submission" date="2017-10" db="EMBL/GenBank/DDBJ databases">
        <authorList>
            <person name="Toshchakov S.V."/>
            <person name="Goeva M.A."/>
        </authorList>
    </citation>
    <scope>NUCLEOTIDE SEQUENCE [LARGE SCALE GENOMIC DNA]</scope>
    <source>
        <strain evidence="4">JR1/69-1-13</strain>
    </source>
</reference>
<keyword evidence="1" id="KW-0732">Signal</keyword>
<protein>
    <submittedName>
        <fullName evidence="3">ABC transporter substrate-binding protein</fullName>
    </submittedName>
</protein>
<dbReference type="RefSeq" id="WP_109517534.1">
    <property type="nucleotide sequence ID" value="NZ_PDOA01000008.1"/>
</dbReference>
<keyword evidence="4" id="KW-1185">Reference proteome</keyword>
<dbReference type="OrthoDB" id="9775594at2"/>
<dbReference type="PROSITE" id="PS50983">
    <property type="entry name" value="FE_B12_PBP"/>
    <property type="match status" value="1"/>
</dbReference>
<comment type="caution">
    <text evidence="3">The sequence shown here is derived from an EMBL/GenBank/DDBJ whole genome shotgun (WGS) entry which is preliminary data.</text>
</comment>
<dbReference type="Gene3D" id="3.40.50.1980">
    <property type="entry name" value="Nitrogenase molybdenum iron protein domain"/>
    <property type="match status" value="2"/>
</dbReference>
<feature type="signal peptide" evidence="1">
    <location>
        <begin position="1"/>
        <end position="23"/>
    </location>
</feature>
<accession>A0A2U1V336</accession>
<evidence type="ECO:0000259" key="2">
    <source>
        <dbReference type="PROSITE" id="PS50983"/>
    </source>
</evidence>